<comment type="caution">
    <text evidence="3">The sequence shown here is derived from an EMBL/GenBank/DDBJ whole genome shotgun (WGS) entry which is preliminary data.</text>
</comment>
<evidence type="ECO:0000259" key="2">
    <source>
        <dbReference type="Pfam" id="PF02517"/>
    </source>
</evidence>
<feature type="domain" description="CAAX prenyl protease 2/Lysostaphin resistance protein A-like" evidence="2">
    <location>
        <begin position="128"/>
        <end position="219"/>
    </location>
</feature>
<dbReference type="GO" id="GO:0080120">
    <property type="term" value="P:CAAX-box protein maturation"/>
    <property type="evidence" value="ECO:0007669"/>
    <property type="project" value="UniProtKB-ARBA"/>
</dbReference>
<dbReference type="Proteomes" id="UP000245391">
    <property type="component" value="Unassembled WGS sequence"/>
</dbReference>
<dbReference type="PANTHER" id="PTHR43592:SF15">
    <property type="entry name" value="CAAX AMINO TERMINAL PROTEASE FAMILY PROTEIN"/>
    <property type="match status" value="1"/>
</dbReference>
<evidence type="ECO:0000256" key="1">
    <source>
        <dbReference type="SAM" id="Phobius"/>
    </source>
</evidence>
<reference evidence="4" key="1">
    <citation type="submission" date="2018-05" db="EMBL/GenBank/DDBJ databases">
        <title>Pedobacter paludis sp. nov., isolated from wetland soil.</title>
        <authorList>
            <person name="Zhang Y."/>
        </authorList>
    </citation>
    <scope>NUCLEOTIDE SEQUENCE [LARGE SCALE GENOMIC DNA]</scope>
    <source>
        <strain evidence="4">R-8</strain>
    </source>
</reference>
<keyword evidence="1" id="KW-0812">Transmembrane</keyword>
<name>A0A317EXQ0_9SPHI</name>
<keyword evidence="4" id="KW-1185">Reference proteome</keyword>
<dbReference type="Pfam" id="PF02517">
    <property type="entry name" value="Rce1-like"/>
    <property type="match status" value="1"/>
</dbReference>
<dbReference type="PANTHER" id="PTHR43592">
    <property type="entry name" value="CAAX AMINO TERMINAL PROTEASE"/>
    <property type="match status" value="1"/>
</dbReference>
<dbReference type="RefSeq" id="WP_109930556.1">
    <property type="nucleotide sequence ID" value="NZ_QGNY01000004.1"/>
</dbReference>
<feature type="transmembrane region" description="Helical" evidence="1">
    <location>
        <begin position="45"/>
        <end position="63"/>
    </location>
</feature>
<dbReference type="InterPro" id="IPR003675">
    <property type="entry name" value="Rce1/LyrA-like_dom"/>
</dbReference>
<protein>
    <recommendedName>
        <fullName evidence="2">CAAX prenyl protease 2/Lysostaphin resistance protein A-like domain-containing protein</fullName>
    </recommendedName>
</protein>
<dbReference type="EMBL" id="QGNY01000004">
    <property type="protein sequence ID" value="PWS31594.1"/>
    <property type="molecule type" value="Genomic_DNA"/>
</dbReference>
<evidence type="ECO:0000313" key="4">
    <source>
        <dbReference type="Proteomes" id="UP000245391"/>
    </source>
</evidence>
<feature type="transmembrane region" description="Helical" evidence="1">
    <location>
        <begin position="12"/>
        <end position="33"/>
    </location>
</feature>
<accession>A0A317EXQ0</accession>
<feature type="transmembrane region" description="Helical" evidence="1">
    <location>
        <begin position="182"/>
        <end position="201"/>
    </location>
</feature>
<keyword evidence="1" id="KW-1133">Transmembrane helix</keyword>
<feature type="transmembrane region" description="Helical" evidence="1">
    <location>
        <begin position="83"/>
        <end position="109"/>
    </location>
</feature>
<feature type="transmembrane region" description="Helical" evidence="1">
    <location>
        <begin position="208"/>
        <end position="225"/>
    </location>
</feature>
<dbReference type="AlphaFoldDB" id="A0A317EXQ0"/>
<dbReference type="OrthoDB" id="9779573at2"/>
<evidence type="ECO:0000313" key="3">
    <source>
        <dbReference type="EMBL" id="PWS31594.1"/>
    </source>
</evidence>
<proteinExistence type="predicted"/>
<sequence length="227" mass="26071">MINTLKSNKTTIIGIVLILALLFIQQLTFSPFLKSIGASVGASTFLTSRLLMWFCLLVLWFFVLKVEKQKFIVWEEKNYNIPFYIVSVVLMFIIIITGVTCIQKAISLLGLKSNGASLIRIVNIFKKNYWLMIFTALTAGIVEELIFRAYIQPRLEIIFKSPVVAIIISSIFFGLLHFQYGTIMNVLGPIFIGAVFAVHYWKFRNIKILIFSHFLWDFILLSISLKK</sequence>
<organism evidence="3 4">
    <name type="scientific">Pedobacter paludis</name>
    <dbReference type="NCBI Taxonomy" id="2203212"/>
    <lineage>
        <taxon>Bacteria</taxon>
        <taxon>Pseudomonadati</taxon>
        <taxon>Bacteroidota</taxon>
        <taxon>Sphingobacteriia</taxon>
        <taxon>Sphingobacteriales</taxon>
        <taxon>Sphingobacteriaceae</taxon>
        <taxon>Pedobacter</taxon>
    </lineage>
</organism>
<feature type="transmembrane region" description="Helical" evidence="1">
    <location>
        <begin position="157"/>
        <end position="176"/>
    </location>
</feature>
<feature type="transmembrane region" description="Helical" evidence="1">
    <location>
        <begin position="129"/>
        <end position="150"/>
    </location>
</feature>
<dbReference type="GO" id="GO:0004175">
    <property type="term" value="F:endopeptidase activity"/>
    <property type="evidence" value="ECO:0007669"/>
    <property type="project" value="UniProtKB-ARBA"/>
</dbReference>
<keyword evidence="1" id="KW-0472">Membrane</keyword>
<gene>
    <name evidence="3" type="ORF">DF947_13475</name>
</gene>